<keyword evidence="2" id="KW-1185">Reference proteome</keyword>
<dbReference type="RefSeq" id="WP_205003732.1">
    <property type="nucleotide sequence ID" value="NZ_JAFBER010000012.1"/>
</dbReference>
<dbReference type="Proteomes" id="UP000808914">
    <property type="component" value="Unassembled WGS sequence"/>
</dbReference>
<accession>A0ABS2Q0J2</accession>
<proteinExistence type="predicted"/>
<reference evidence="1 2" key="1">
    <citation type="submission" date="2021-01" db="EMBL/GenBank/DDBJ databases">
        <title>Genomic Encyclopedia of Type Strains, Phase IV (KMG-IV): sequencing the most valuable type-strain genomes for metagenomic binning, comparative biology and taxonomic classification.</title>
        <authorList>
            <person name="Goeker M."/>
        </authorList>
    </citation>
    <scope>NUCLEOTIDE SEQUENCE [LARGE SCALE GENOMIC DNA]</scope>
    <source>
        <strain evidence="1 2">DSM 28236</strain>
    </source>
</reference>
<dbReference type="EMBL" id="JAFBER010000012">
    <property type="protein sequence ID" value="MBM7645815.1"/>
    <property type="molecule type" value="Genomic_DNA"/>
</dbReference>
<comment type="caution">
    <text evidence="1">The sequence shown here is derived from an EMBL/GenBank/DDBJ whole genome shotgun (WGS) entry which is preliminary data.</text>
</comment>
<protein>
    <submittedName>
        <fullName evidence="1">Uncharacterized protein</fullName>
    </submittedName>
</protein>
<evidence type="ECO:0000313" key="2">
    <source>
        <dbReference type="Proteomes" id="UP000808914"/>
    </source>
</evidence>
<dbReference type="Pfam" id="PF12438">
    <property type="entry name" value="DUF3679"/>
    <property type="match status" value="1"/>
</dbReference>
<name>A0ABS2Q0J2_9BACL</name>
<gene>
    <name evidence="1" type="ORF">JOD45_002034</name>
</gene>
<dbReference type="InterPro" id="IPR020534">
    <property type="entry name" value="Uncharacterised_YqxA"/>
</dbReference>
<sequence length="116" mass="12902">MKKFFIKTAILMFLLFFSVIYGMVAANHGASDIKGLNVPKDNVQPLSLNIAWPKTVNKTAQKLPTIEERAAQLKHRKAFNPYSSISDTMSNGLSDAFRKGMSITANLFDQMVHAVL</sequence>
<organism evidence="1 2">
    <name type="scientific">Scopulibacillus daqui</name>
    <dbReference type="NCBI Taxonomy" id="1469162"/>
    <lineage>
        <taxon>Bacteria</taxon>
        <taxon>Bacillati</taxon>
        <taxon>Bacillota</taxon>
        <taxon>Bacilli</taxon>
        <taxon>Bacillales</taxon>
        <taxon>Sporolactobacillaceae</taxon>
        <taxon>Scopulibacillus</taxon>
    </lineage>
</organism>
<evidence type="ECO:0000313" key="1">
    <source>
        <dbReference type="EMBL" id="MBM7645815.1"/>
    </source>
</evidence>